<evidence type="ECO:0000313" key="2">
    <source>
        <dbReference type="EMBL" id="KAJ6971513.1"/>
    </source>
</evidence>
<accession>A0AAD6PZG2</accession>
<dbReference type="AlphaFoldDB" id="A0AAD6PZG2"/>
<keyword evidence="1" id="KW-1133">Transmembrane helix</keyword>
<gene>
    <name evidence="2" type="ORF">NC653_032121</name>
</gene>
<keyword evidence="1" id="KW-0472">Membrane</keyword>
<reference evidence="2" key="1">
    <citation type="journal article" date="2023" name="Mol. Ecol. Resour.">
        <title>Chromosome-level genome assembly of a triploid poplar Populus alba 'Berolinensis'.</title>
        <authorList>
            <person name="Chen S."/>
            <person name="Yu Y."/>
            <person name="Wang X."/>
            <person name="Wang S."/>
            <person name="Zhang T."/>
            <person name="Zhou Y."/>
            <person name="He R."/>
            <person name="Meng N."/>
            <person name="Wang Y."/>
            <person name="Liu W."/>
            <person name="Liu Z."/>
            <person name="Liu J."/>
            <person name="Guo Q."/>
            <person name="Huang H."/>
            <person name="Sederoff R.R."/>
            <person name="Wang G."/>
            <person name="Qu G."/>
            <person name="Chen S."/>
        </authorList>
    </citation>
    <scope>NUCLEOTIDE SEQUENCE</scope>
    <source>
        <strain evidence="2">SC-2020</strain>
    </source>
</reference>
<keyword evidence="1" id="KW-0812">Transmembrane</keyword>
<comment type="caution">
    <text evidence="2">The sequence shown here is derived from an EMBL/GenBank/DDBJ whole genome shotgun (WGS) entry which is preliminary data.</text>
</comment>
<proteinExistence type="predicted"/>
<protein>
    <submittedName>
        <fullName evidence="2">Uncharacterized protein</fullName>
    </submittedName>
</protein>
<evidence type="ECO:0000313" key="3">
    <source>
        <dbReference type="Proteomes" id="UP001164929"/>
    </source>
</evidence>
<dbReference type="Proteomes" id="UP001164929">
    <property type="component" value="Chromosome 14"/>
</dbReference>
<evidence type="ECO:0000256" key="1">
    <source>
        <dbReference type="SAM" id="Phobius"/>
    </source>
</evidence>
<feature type="transmembrane region" description="Helical" evidence="1">
    <location>
        <begin position="21"/>
        <end position="41"/>
    </location>
</feature>
<keyword evidence="3" id="KW-1185">Reference proteome</keyword>
<sequence length="43" mass="5354">MFNYMIRLNLANQGSEQDISIIHYYHELLLFIFLFTFNYIYPF</sequence>
<name>A0AAD6PZG2_9ROSI</name>
<organism evidence="2 3">
    <name type="scientific">Populus alba x Populus x berolinensis</name>
    <dbReference type="NCBI Taxonomy" id="444605"/>
    <lineage>
        <taxon>Eukaryota</taxon>
        <taxon>Viridiplantae</taxon>
        <taxon>Streptophyta</taxon>
        <taxon>Embryophyta</taxon>
        <taxon>Tracheophyta</taxon>
        <taxon>Spermatophyta</taxon>
        <taxon>Magnoliopsida</taxon>
        <taxon>eudicotyledons</taxon>
        <taxon>Gunneridae</taxon>
        <taxon>Pentapetalae</taxon>
        <taxon>rosids</taxon>
        <taxon>fabids</taxon>
        <taxon>Malpighiales</taxon>
        <taxon>Salicaceae</taxon>
        <taxon>Saliceae</taxon>
        <taxon>Populus</taxon>
    </lineage>
</organism>
<dbReference type="EMBL" id="JAQIZT010000014">
    <property type="protein sequence ID" value="KAJ6971513.1"/>
    <property type="molecule type" value="Genomic_DNA"/>
</dbReference>